<dbReference type="AlphaFoldDB" id="A0A7X0LSP1"/>
<organism evidence="2 3">
    <name type="scientific">Streptomyces candidus</name>
    <dbReference type="NCBI Taxonomy" id="67283"/>
    <lineage>
        <taxon>Bacteria</taxon>
        <taxon>Bacillati</taxon>
        <taxon>Actinomycetota</taxon>
        <taxon>Actinomycetes</taxon>
        <taxon>Kitasatosporales</taxon>
        <taxon>Streptomycetaceae</taxon>
        <taxon>Streptomyces</taxon>
    </lineage>
</organism>
<dbReference type="RefSeq" id="WP_229923729.1">
    <property type="nucleotide sequence ID" value="NZ_BNBN01000015.1"/>
</dbReference>
<comment type="caution">
    <text evidence="2">The sequence shown here is derived from an EMBL/GenBank/DDBJ whole genome shotgun (WGS) entry which is preliminary data.</text>
</comment>
<name>A0A7X0LSP1_9ACTN</name>
<evidence type="ECO:0000313" key="2">
    <source>
        <dbReference type="EMBL" id="MBB6439422.1"/>
    </source>
</evidence>
<dbReference type="Proteomes" id="UP000540423">
    <property type="component" value="Unassembled WGS sequence"/>
</dbReference>
<proteinExistence type="predicted"/>
<protein>
    <submittedName>
        <fullName evidence="2">Uncharacterized protein</fullName>
    </submittedName>
</protein>
<gene>
    <name evidence="2" type="ORF">HNQ79_005934</name>
</gene>
<keyword evidence="3" id="KW-1185">Reference proteome</keyword>
<reference evidence="2 3" key="1">
    <citation type="submission" date="2020-08" db="EMBL/GenBank/DDBJ databases">
        <title>Genomic Encyclopedia of Type Strains, Phase IV (KMG-IV): sequencing the most valuable type-strain genomes for metagenomic binning, comparative biology and taxonomic classification.</title>
        <authorList>
            <person name="Goeker M."/>
        </authorList>
    </citation>
    <scope>NUCLEOTIDE SEQUENCE [LARGE SCALE GENOMIC DNA]</scope>
    <source>
        <strain evidence="2 3">DSM 40141</strain>
    </source>
</reference>
<feature type="compositionally biased region" description="Basic and acidic residues" evidence="1">
    <location>
        <begin position="118"/>
        <end position="135"/>
    </location>
</feature>
<feature type="region of interest" description="Disordered" evidence="1">
    <location>
        <begin position="91"/>
        <end position="135"/>
    </location>
</feature>
<evidence type="ECO:0000256" key="1">
    <source>
        <dbReference type="SAM" id="MobiDB-lite"/>
    </source>
</evidence>
<evidence type="ECO:0000313" key="3">
    <source>
        <dbReference type="Proteomes" id="UP000540423"/>
    </source>
</evidence>
<dbReference type="EMBL" id="JACHEM010000021">
    <property type="protein sequence ID" value="MBB6439422.1"/>
    <property type="molecule type" value="Genomic_DNA"/>
</dbReference>
<accession>A0A7X0LSP1</accession>
<sequence length="135" mass="14674">MYDIDMFADEVEQLAGQADQAEGAERVELLARAANLAIDPLRRIELLMLVADAAGRAAHQAVAPARRGENRAGNPATYEQIGVAAGLSRDVAHRQHTHGEALSWPARRRGVHNGRTSSRREAAEKTDTSRGEKVK</sequence>